<keyword evidence="5 7" id="KW-1133">Transmembrane helix</keyword>
<keyword evidence="4 7" id="KW-0812">Transmembrane</keyword>
<dbReference type="PANTHER" id="PTHR42718:SF24">
    <property type="entry name" value="MAJOR FACILITATOR SUPERFAMILY (MFS) PROFILE DOMAIN-CONTAINING PROTEIN"/>
    <property type="match status" value="1"/>
</dbReference>
<evidence type="ECO:0000313" key="9">
    <source>
        <dbReference type="EMBL" id="AGS33541.1"/>
    </source>
</evidence>
<dbReference type="Gene3D" id="1.20.1720.10">
    <property type="entry name" value="Multidrug resistance protein D"/>
    <property type="match status" value="1"/>
</dbReference>
<dbReference type="Gene3D" id="1.20.1250.20">
    <property type="entry name" value="MFS general substrate transporter like domains"/>
    <property type="match status" value="1"/>
</dbReference>
<feature type="transmembrane region" description="Helical" evidence="7">
    <location>
        <begin position="349"/>
        <end position="375"/>
    </location>
</feature>
<dbReference type="InterPro" id="IPR011701">
    <property type="entry name" value="MFS"/>
</dbReference>
<dbReference type="OrthoDB" id="9812221at2"/>
<feature type="transmembrane region" description="Helical" evidence="7">
    <location>
        <begin position="396"/>
        <end position="412"/>
    </location>
</feature>
<protein>
    <submittedName>
        <fullName evidence="9">Drug resistance transporter, EmrB/QacA subfamily protein</fullName>
    </submittedName>
</protein>
<dbReference type="GO" id="GO:0022857">
    <property type="term" value="F:transmembrane transporter activity"/>
    <property type="evidence" value="ECO:0007669"/>
    <property type="project" value="InterPro"/>
</dbReference>
<dbReference type="PROSITE" id="PS50850">
    <property type="entry name" value="MFS"/>
    <property type="match status" value="1"/>
</dbReference>
<accession>S5TF56</accession>
<dbReference type="eggNOG" id="COG2814">
    <property type="taxonomic scope" value="Bacteria"/>
</dbReference>
<keyword evidence="6 7" id="KW-0472">Membrane</keyword>
<feature type="transmembrane region" description="Helical" evidence="7">
    <location>
        <begin position="5"/>
        <end position="24"/>
    </location>
</feature>
<gene>
    <name evidence="9" type="ORF">B841_00290</name>
</gene>
<dbReference type="InterPro" id="IPR036259">
    <property type="entry name" value="MFS_trans_sf"/>
</dbReference>
<dbReference type="InterPro" id="IPR020846">
    <property type="entry name" value="MFS_dom"/>
</dbReference>
<feature type="transmembrane region" description="Helical" evidence="7">
    <location>
        <begin position="192"/>
        <end position="213"/>
    </location>
</feature>
<evidence type="ECO:0000256" key="4">
    <source>
        <dbReference type="ARBA" id="ARBA00022692"/>
    </source>
</evidence>
<name>S5TF56_9CORY</name>
<feature type="transmembrane region" description="Helical" evidence="7">
    <location>
        <begin position="324"/>
        <end position="343"/>
    </location>
</feature>
<feature type="transmembrane region" description="Helical" evidence="7">
    <location>
        <begin position="160"/>
        <end position="180"/>
    </location>
</feature>
<dbReference type="PATRIC" id="fig|1224163.3.peg.57"/>
<reference evidence="9 10" key="1">
    <citation type="submission" date="2012-11" db="EMBL/GenBank/DDBJ databases">
        <title>The complete genome sequence of Corynebacterium maris Coryn-1 (=DSM 45190).</title>
        <authorList>
            <person name="Schaffert L."/>
            <person name="Albersmeier A."/>
            <person name="Kalinowski J."/>
            <person name="Ruckert C."/>
        </authorList>
    </citation>
    <scope>NUCLEOTIDE SEQUENCE [LARGE SCALE GENOMIC DNA]</scope>
    <source>
        <strain evidence="10">Coryn-1</strain>
    </source>
</reference>
<dbReference type="Proteomes" id="UP000015388">
    <property type="component" value="Chromosome"/>
</dbReference>
<keyword evidence="2" id="KW-0813">Transport</keyword>
<proteinExistence type="predicted"/>
<evidence type="ECO:0000256" key="6">
    <source>
        <dbReference type="ARBA" id="ARBA00023136"/>
    </source>
</evidence>
<evidence type="ECO:0000256" key="7">
    <source>
        <dbReference type="SAM" id="Phobius"/>
    </source>
</evidence>
<keyword evidence="10" id="KW-1185">Reference proteome</keyword>
<feature type="transmembrane region" description="Helical" evidence="7">
    <location>
        <begin position="259"/>
        <end position="284"/>
    </location>
</feature>
<dbReference type="Pfam" id="PF07690">
    <property type="entry name" value="MFS_1"/>
    <property type="match status" value="2"/>
</dbReference>
<dbReference type="PANTHER" id="PTHR42718">
    <property type="entry name" value="MAJOR FACILITATOR SUPERFAMILY MULTIDRUG TRANSPORTER MFSC"/>
    <property type="match status" value="1"/>
</dbReference>
<feature type="transmembrane region" description="Helical" evidence="7">
    <location>
        <begin position="219"/>
        <end position="238"/>
    </location>
</feature>
<dbReference type="InterPro" id="IPR004638">
    <property type="entry name" value="EmrB-like"/>
</dbReference>
<comment type="subcellular location">
    <subcellularLocation>
        <location evidence="1">Cell membrane</location>
        <topology evidence="1">Multi-pass membrane protein</topology>
    </subcellularLocation>
</comment>
<feature type="transmembrane region" description="Helical" evidence="7">
    <location>
        <begin position="101"/>
        <end position="122"/>
    </location>
</feature>
<dbReference type="CDD" id="cd17503">
    <property type="entry name" value="MFS_LmrB_MDR_like"/>
    <property type="match status" value="1"/>
</dbReference>
<feature type="transmembrane region" description="Helical" evidence="7">
    <location>
        <begin position="424"/>
        <end position="449"/>
    </location>
</feature>
<evidence type="ECO:0000313" key="10">
    <source>
        <dbReference type="Proteomes" id="UP000015388"/>
    </source>
</evidence>
<sequence>MERNILLFVLMVGAFVIILNQTLLNTALPAFMEFFDVTAAEAQWVTTLFMLVNGIMIPVTAYLIQRFTTRQMFMAAMGFFALGTLVAALAPQYWVLLLARVLQAAGGGMIMPLMQTILFAIFPRHQRGTAMGFFGLIIGFAPAIGPSLSGWIVDRFPWQTLFWMMLPFALISMAIAFFMLKNVGENTDPSLDMFSIVLSTFGFGGLLFGFSMAGTAGWGSAQVIVSLIVGAIALVWFIRRQLRLEDPMLELRVLRFPMYTLNTVLGMVVFISMVGGMLILPVYMQTMAGFSAVASGLALLPGAVVMGLMSPVTGRLFDKYGGKWLAVVGFSLVTLTGVAFTQLTPDTTYAYLATVNALRMLGTSMVMMPVTTAALNQLPPRLIPHGTAVNNTLRQVAGSVGTAVLVTVMSMATRDPAVHGMQGLVHGANISFLVATIISAIGLVGAFFLRNSHGEETEGRGPTVVDAK</sequence>
<feature type="domain" description="Major facilitator superfamily (MFS) profile" evidence="8">
    <location>
        <begin position="6"/>
        <end position="454"/>
    </location>
</feature>
<dbReference type="KEGG" id="cmd:B841_00290"/>
<evidence type="ECO:0000259" key="8">
    <source>
        <dbReference type="PROSITE" id="PS50850"/>
    </source>
</evidence>
<evidence type="ECO:0000256" key="5">
    <source>
        <dbReference type="ARBA" id="ARBA00022989"/>
    </source>
</evidence>
<dbReference type="EMBL" id="CP003924">
    <property type="protein sequence ID" value="AGS33541.1"/>
    <property type="molecule type" value="Genomic_DNA"/>
</dbReference>
<evidence type="ECO:0000256" key="2">
    <source>
        <dbReference type="ARBA" id="ARBA00022448"/>
    </source>
</evidence>
<feature type="transmembrane region" description="Helical" evidence="7">
    <location>
        <begin position="290"/>
        <end position="312"/>
    </location>
</feature>
<evidence type="ECO:0000256" key="1">
    <source>
        <dbReference type="ARBA" id="ARBA00004651"/>
    </source>
</evidence>
<feature type="transmembrane region" description="Helical" evidence="7">
    <location>
        <begin position="129"/>
        <end position="148"/>
    </location>
</feature>
<dbReference type="PRINTS" id="PR01036">
    <property type="entry name" value="TCRTETB"/>
</dbReference>
<feature type="transmembrane region" description="Helical" evidence="7">
    <location>
        <begin position="76"/>
        <end position="95"/>
    </location>
</feature>
<dbReference type="AlphaFoldDB" id="S5TF56"/>
<feature type="transmembrane region" description="Helical" evidence="7">
    <location>
        <begin position="44"/>
        <end position="64"/>
    </location>
</feature>
<keyword evidence="3" id="KW-1003">Cell membrane</keyword>
<evidence type="ECO:0000256" key="3">
    <source>
        <dbReference type="ARBA" id="ARBA00022475"/>
    </source>
</evidence>
<dbReference type="SUPFAM" id="SSF103473">
    <property type="entry name" value="MFS general substrate transporter"/>
    <property type="match status" value="2"/>
</dbReference>
<dbReference type="RefSeq" id="WP_020933476.1">
    <property type="nucleotide sequence ID" value="NC_021915.1"/>
</dbReference>
<dbReference type="NCBIfam" id="TIGR00711">
    <property type="entry name" value="efflux_EmrB"/>
    <property type="match status" value="1"/>
</dbReference>
<organism evidence="9 10">
    <name type="scientific">Corynebacterium maris DSM 45190</name>
    <dbReference type="NCBI Taxonomy" id="1224163"/>
    <lineage>
        <taxon>Bacteria</taxon>
        <taxon>Bacillati</taxon>
        <taxon>Actinomycetota</taxon>
        <taxon>Actinomycetes</taxon>
        <taxon>Mycobacteriales</taxon>
        <taxon>Corynebacteriaceae</taxon>
        <taxon>Corynebacterium</taxon>
    </lineage>
</organism>
<dbReference type="HOGENOM" id="CLU_000960_28_0_11"/>
<dbReference type="GO" id="GO:0005886">
    <property type="term" value="C:plasma membrane"/>
    <property type="evidence" value="ECO:0007669"/>
    <property type="project" value="UniProtKB-SubCell"/>
</dbReference>